<keyword evidence="10" id="KW-1185">Reference proteome</keyword>
<reference evidence="9" key="1">
    <citation type="journal article" date="2023" name="Mol. Phylogenet. Evol.">
        <title>Genome-scale phylogeny and comparative genomics of the fungal order Sordariales.</title>
        <authorList>
            <person name="Hensen N."/>
            <person name="Bonometti L."/>
            <person name="Westerberg I."/>
            <person name="Brannstrom I.O."/>
            <person name="Guillou S."/>
            <person name="Cros-Aarteil S."/>
            <person name="Calhoun S."/>
            <person name="Haridas S."/>
            <person name="Kuo A."/>
            <person name="Mondo S."/>
            <person name="Pangilinan J."/>
            <person name="Riley R."/>
            <person name="LaButti K."/>
            <person name="Andreopoulos B."/>
            <person name="Lipzen A."/>
            <person name="Chen C."/>
            <person name="Yan M."/>
            <person name="Daum C."/>
            <person name="Ng V."/>
            <person name="Clum A."/>
            <person name="Steindorff A."/>
            <person name="Ohm R.A."/>
            <person name="Martin F."/>
            <person name="Silar P."/>
            <person name="Natvig D.O."/>
            <person name="Lalanne C."/>
            <person name="Gautier V."/>
            <person name="Ament-Velasquez S.L."/>
            <person name="Kruys A."/>
            <person name="Hutchinson M.I."/>
            <person name="Powell A.J."/>
            <person name="Barry K."/>
            <person name="Miller A.N."/>
            <person name="Grigoriev I.V."/>
            <person name="Debuchy R."/>
            <person name="Gladieux P."/>
            <person name="Hiltunen Thoren M."/>
            <person name="Johannesson H."/>
        </authorList>
    </citation>
    <scope>NUCLEOTIDE SEQUENCE</scope>
    <source>
        <strain evidence="9">CBS 333.67</strain>
    </source>
</reference>
<accession>A0AAJ0GU14</accession>
<gene>
    <name evidence="9" type="ORF">B0T15DRAFT_494246</name>
</gene>
<evidence type="ECO:0000256" key="4">
    <source>
        <dbReference type="ARBA" id="ARBA00022723"/>
    </source>
</evidence>
<comment type="pathway">
    <text evidence="2">Secondary metabolite biosynthesis.</text>
</comment>
<dbReference type="Gene3D" id="1.10.630.10">
    <property type="entry name" value="Cytochrome P450"/>
    <property type="match status" value="1"/>
</dbReference>
<dbReference type="SUPFAM" id="SSF48264">
    <property type="entry name" value="Cytochrome P450"/>
    <property type="match status" value="1"/>
</dbReference>
<dbReference type="AlphaFoldDB" id="A0AAJ0GU14"/>
<reference evidence="9" key="2">
    <citation type="submission" date="2023-06" db="EMBL/GenBank/DDBJ databases">
        <authorList>
            <consortium name="Lawrence Berkeley National Laboratory"/>
            <person name="Mondo S.J."/>
            <person name="Hensen N."/>
            <person name="Bonometti L."/>
            <person name="Westerberg I."/>
            <person name="Brannstrom I.O."/>
            <person name="Guillou S."/>
            <person name="Cros-Aarteil S."/>
            <person name="Calhoun S."/>
            <person name="Haridas S."/>
            <person name="Kuo A."/>
            <person name="Pangilinan J."/>
            <person name="Riley R."/>
            <person name="Labutti K."/>
            <person name="Andreopoulos B."/>
            <person name="Lipzen A."/>
            <person name="Chen C."/>
            <person name="Yanf M."/>
            <person name="Daum C."/>
            <person name="Ng V."/>
            <person name="Clum A."/>
            <person name="Steindorff A."/>
            <person name="Ohm R."/>
            <person name="Martin F."/>
            <person name="Silar P."/>
            <person name="Natvig D."/>
            <person name="Lalanne C."/>
            <person name="Gautier V."/>
            <person name="Ament-Velasquez S.L."/>
            <person name="Kruys A."/>
            <person name="Hutchinson M.I."/>
            <person name="Powell A.J."/>
            <person name="Barry K."/>
            <person name="Miller A.N."/>
            <person name="Grigoriev I.V."/>
            <person name="Debuchy R."/>
            <person name="Gladieux P."/>
            <person name="Thoren M.H."/>
            <person name="Johannesson H."/>
        </authorList>
    </citation>
    <scope>NUCLEOTIDE SEQUENCE</scope>
    <source>
        <strain evidence="9">CBS 333.67</strain>
    </source>
</reference>
<dbReference type="Proteomes" id="UP001273166">
    <property type="component" value="Unassembled WGS sequence"/>
</dbReference>
<evidence type="ECO:0000313" key="10">
    <source>
        <dbReference type="Proteomes" id="UP001273166"/>
    </source>
</evidence>
<keyword evidence="3 8" id="KW-0349">Heme</keyword>
<comment type="caution">
    <text evidence="9">The sequence shown here is derived from an EMBL/GenBank/DDBJ whole genome shotgun (WGS) entry which is preliminary data.</text>
</comment>
<protein>
    <submittedName>
        <fullName evidence="9">Cytochrome P450</fullName>
    </submittedName>
</protein>
<dbReference type="GO" id="GO:0020037">
    <property type="term" value="F:heme binding"/>
    <property type="evidence" value="ECO:0007669"/>
    <property type="project" value="InterPro"/>
</dbReference>
<keyword evidence="6 8" id="KW-0408">Iron</keyword>
<evidence type="ECO:0000256" key="5">
    <source>
        <dbReference type="ARBA" id="ARBA00023002"/>
    </source>
</evidence>
<dbReference type="PRINTS" id="PR00385">
    <property type="entry name" value="P450"/>
</dbReference>
<evidence type="ECO:0000313" key="9">
    <source>
        <dbReference type="EMBL" id="KAK3306128.1"/>
    </source>
</evidence>
<evidence type="ECO:0000256" key="1">
    <source>
        <dbReference type="ARBA" id="ARBA00001971"/>
    </source>
</evidence>
<keyword evidence="7" id="KW-0503">Monooxygenase</keyword>
<dbReference type="Pfam" id="PF00067">
    <property type="entry name" value="p450"/>
    <property type="match status" value="1"/>
</dbReference>
<sequence>MEDLIHTLSRGNNTTVVTQTQQITLLQYVQSLTTTTRLILFVCLVTWAAWSVTRHRRFYNDLPKPPHSWWFGHLALFRQTVRSLPKRVHPHAIILAIQQRYKLPPVFYLDWYPIFAPMIIITDPAVATQLTNAENLPRHSVVQDVMGELVGRHSVFWSNGPEWKHLRSTLTPGFSTTYLLQRVPRMLHHMLVFEEITARLAAAGEPFPILGRLISMTIDVIGDLMLDVRLAAQDETEFHPIVREFRAAMKFTWEGLNFWEKYVKLPGLRWHSRKLDNLLAEEIKKRWEAGTYQAPETEAGIDLFLKKYDEEKRPNKGERLDKLFLEQCVHNTKGMLIAGHDTTAGTIAYCLLELAKHPDILARVRAEHDELISPSREGTIKILEENPTKLHELPLTTAVVKEVLRLYSPASTIRKAGDNHTITFDGKIYPTKGHALWVVHTCFGRDPNLFPEPNAFKPDRFLAPPGTIPPGAWRAFEKGPRSCIGQGLALIEIKLALVVLCRRFDFALAYPEGSPTLPLMGEQAYQVMDFVPVPAGGMPMTVREREYVA</sequence>
<dbReference type="InterPro" id="IPR001128">
    <property type="entry name" value="Cyt_P450"/>
</dbReference>
<keyword evidence="4 8" id="KW-0479">Metal-binding</keyword>
<dbReference type="PANTHER" id="PTHR24305">
    <property type="entry name" value="CYTOCHROME P450"/>
    <property type="match status" value="1"/>
</dbReference>
<dbReference type="InterPro" id="IPR036396">
    <property type="entry name" value="Cyt_P450_sf"/>
</dbReference>
<evidence type="ECO:0000256" key="6">
    <source>
        <dbReference type="ARBA" id="ARBA00023004"/>
    </source>
</evidence>
<dbReference type="RefSeq" id="XP_062721908.1">
    <property type="nucleotide sequence ID" value="XM_062866999.1"/>
</dbReference>
<evidence type="ECO:0000256" key="8">
    <source>
        <dbReference type="PIRSR" id="PIRSR602401-1"/>
    </source>
</evidence>
<name>A0AAJ0GU14_9PEZI</name>
<dbReference type="PANTHER" id="PTHR24305:SF107">
    <property type="entry name" value="P450, PUTATIVE (EUROFUNG)-RELATED"/>
    <property type="match status" value="1"/>
</dbReference>
<dbReference type="GO" id="GO:0005506">
    <property type="term" value="F:iron ion binding"/>
    <property type="evidence" value="ECO:0007669"/>
    <property type="project" value="InterPro"/>
</dbReference>
<dbReference type="EMBL" id="JAUDZG010000004">
    <property type="protein sequence ID" value="KAK3306128.1"/>
    <property type="molecule type" value="Genomic_DNA"/>
</dbReference>
<dbReference type="GO" id="GO:0004497">
    <property type="term" value="F:monooxygenase activity"/>
    <property type="evidence" value="ECO:0007669"/>
    <property type="project" value="UniProtKB-KW"/>
</dbReference>
<keyword evidence="5" id="KW-0560">Oxidoreductase</keyword>
<proteinExistence type="predicted"/>
<evidence type="ECO:0000256" key="7">
    <source>
        <dbReference type="ARBA" id="ARBA00023033"/>
    </source>
</evidence>
<dbReference type="PRINTS" id="PR00463">
    <property type="entry name" value="EP450I"/>
</dbReference>
<dbReference type="GO" id="GO:0016705">
    <property type="term" value="F:oxidoreductase activity, acting on paired donors, with incorporation or reduction of molecular oxygen"/>
    <property type="evidence" value="ECO:0007669"/>
    <property type="project" value="InterPro"/>
</dbReference>
<comment type="cofactor">
    <cofactor evidence="1 8">
        <name>heme</name>
        <dbReference type="ChEBI" id="CHEBI:30413"/>
    </cofactor>
</comment>
<organism evidence="9 10">
    <name type="scientific">Chaetomium strumarium</name>
    <dbReference type="NCBI Taxonomy" id="1170767"/>
    <lineage>
        <taxon>Eukaryota</taxon>
        <taxon>Fungi</taxon>
        <taxon>Dikarya</taxon>
        <taxon>Ascomycota</taxon>
        <taxon>Pezizomycotina</taxon>
        <taxon>Sordariomycetes</taxon>
        <taxon>Sordariomycetidae</taxon>
        <taxon>Sordariales</taxon>
        <taxon>Chaetomiaceae</taxon>
        <taxon>Chaetomium</taxon>
    </lineage>
</organism>
<dbReference type="InterPro" id="IPR002401">
    <property type="entry name" value="Cyt_P450_E_grp-I"/>
</dbReference>
<dbReference type="InterPro" id="IPR050121">
    <property type="entry name" value="Cytochrome_P450_monoxygenase"/>
</dbReference>
<feature type="binding site" description="axial binding residue" evidence="8">
    <location>
        <position position="483"/>
    </location>
    <ligand>
        <name>heme</name>
        <dbReference type="ChEBI" id="CHEBI:30413"/>
    </ligand>
    <ligandPart>
        <name>Fe</name>
        <dbReference type="ChEBI" id="CHEBI:18248"/>
    </ligandPart>
</feature>
<dbReference type="GeneID" id="87885828"/>
<evidence type="ECO:0000256" key="2">
    <source>
        <dbReference type="ARBA" id="ARBA00005179"/>
    </source>
</evidence>
<evidence type="ECO:0000256" key="3">
    <source>
        <dbReference type="ARBA" id="ARBA00022617"/>
    </source>
</evidence>